<dbReference type="PROSITE" id="PS00356">
    <property type="entry name" value="HTH_LACI_1"/>
    <property type="match status" value="1"/>
</dbReference>
<dbReference type="SUPFAM" id="SSF47413">
    <property type="entry name" value="lambda repressor-like DNA-binding domains"/>
    <property type="match status" value="1"/>
</dbReference>
<dbReference type="EMBL" id="CP047186">
    <property type="protein sequence ID" value="QHC54642.1"/>
    <property type="molecule type" value="Genomic_DNA"/>
</dbReference>
<dbReference type="Gene3D" id="3.40.50.2300">
    <property type="match status" value="2"/>
</dbReference>
<keyword evidence="2" id="KW-0238">DNA-binding</keyword>
<dbReference type="Proteomes" id="UP000465031">
    <property type="component" value="Chromosome"/>
</dbReference>
<dbReference type="SMART" id="SM00354">
    <property type="entry name" value="HTH_LACI"/>
    <property type="match status" value="1"/>
</dbReference>
<dbReference type="InterPro" id="IPR010982">
    <property type="entry name" value="Lambda_DNA-bd_dom_sf"/>
</dbReference>
<evidence type="ECO:0000256" key="3">
    <source>
        <dbReference type="ARBA" id="ARBA00023163"/>
    </source>
</evidence>
<dbReference type="Gene3D" id="1.10.260.40">
    <property type="entry name" value="lambda repressor-like DNA-binding domains"/>
    <property type="match status" value="1"/>
</dbReference>
<evidence type="ECO:0000313" key="6">
    <source>
        <dbReference type="EMBL" id="QHC54642.1"/>
    </source>
</evidence>
<name>A0A166I5V0_9MICO</name>
<protein>
    <submittedName>
        <fullName evidence="5">HTH-type transcriptional regulator GalS</fullName>
    </submittedName>
    <submittedName>
        <fullName evidence="6">Substrate-binding domain-containing protein</fullName>
    </submittedName>
</protein>
<dbReference type="Pfam" id="PF00532">
    <property type="entry name" value="Peripla_BP_1"/>
    <property type="match status" value="1"/>
</dbReference>
<reference evidence="6" key="3">
    <citation type="submission" date="2019-12" db="EMBL/GenBank/DDBJ databases">
        <title>Complete and Draft Genome Sequences of New Strains and Members of Some Known Species of the Genus Rathayibacter isolated from Plants.</title>
        <authorList>
            <person name="Tarlachkov S.V."/>
            <person name="Starodumova I.P."/>
            <person name="Dorofeeva L.V."/>
            <person name="Prisyazhnaya N.V."/>
            <person name="Leyn S.A."/>
            <person name="Zlamal J.E."/>
            <person name="Elane M.L."/>
            <person name="Osterman A.L."/>
            <person name="Nadler S.A."/>
            <person name="Subbotin S.A."/>
            <person name="Evtushenko L.I."/>
        </authorList>
    </citation>
    <scope>NUCLEOTIDE SEQUENCE</scope>
    <source>
        <strain evidence="6">VKM Ac-2761</strain>
    </source>
</reference>
<dbReference type="InterPro" id="IPR028082">
    <property type="entry name" value="Peripla_BP_I"/>
</dbReference>
<dbReference type="CDD" id="cd01392">
    <property type="entry name" value="HTH_LacI"/>
    <property type="match status" value="1"/>
</dbReference>
<gene>
    <name evidence="5" type="primary">galS</name>
    <name evidence="5" type="ORF">ACH61_01169</name>
    <name evidence="6" type="ORF">GSU10_02550</name>
</gene>
<dbReference type="PROSITE" id="PS50932">
    <property type="entry name" value="HTH_LACI_2"/>
    <property type="match status" value="1"/>
</dbReference>
<dbReference type="PANTHER" id="PTHR30146:SF109">
    <property type="entry name" value="HTH-TYPE TRANSCRIPTIONAL REGULATOR GALS"/>
    <property type="match status" value="1"/>
</dbReference>
<evidence type="ECO:0000259" key="4">
    <source>
        <dbReference type="PROSITE" id="PS50932"/>
    </source>
</evidence>
<evidence type="ECO:0000313" key="8">
    <source>
        <dbReference type="Proteomes" id="UP000465031"/>
    </source>
</evidence>
<dbReference type="GO" id="GO:0000976">
    <property type="term" value="F:transcription cis-regulatory region binding"/>
    <property type="evidence" value="ECO:0007669"/>
    <property type="project" value="TreeGrafter"/>
</dbReference>
<accession>A0A166I5V0</accession>
<dbReference type="InterPro" id="IPR000843">
    <property type="entry name" value="HTH_LacI"/>
</dbReference>
<keyword evidence="7" id="KW-1185">Reference proteome</keyword>
<evidence type="ECO:0000256" key="2">
    <source>
        <dbReference type="ARBA" id="ARBA00023125"/>
    </source>
</evidence>
<evidence type="ECO:0000256" key="1">
    <source>
        <dbReference type="ARBA" id="ARBA00023015"/>
    </source>
</evidence>
<dbReference type="RefSeq" id="WP_068209546.1">
    <property type="nucleotide sequence ID" value="NZ_CP047186.1"/>
</dbReference>
<reference evidence="5 7" key="1">
    <citation type="submission" date="2015-08" db="EMBL/GenBank/DDBJ databases">
        <title>Draft Genome Sequence of Rathayibacter sp. Strain VKM Ac-2596 Isolated from Leaf Gall Induced by Plant-Parasitic Nematodes.</title>
        <authorList>
            <person name="Vasilenko O.V."/>
            <person name="Starodumova I.P."/>
            <person name="Tarlachkov S.V."/>
            <person name="Dorofeeva L.V."/>
            <person name="Evtushenko L.I."/>
        </authorList>
    </citation>
    <scope>NUCLEOTIDE SEQUENCE [LARGE SCALE GENOMIC DNA]</scope>
    <source>
        <strain evidence="5 7">VKM Ac-2596</strain>
    </source>
</reference>
<dbReference type="EMBL" id="LIIN01000029">
    <property type="protein sequence ID" value="KZX21681.1"/>
    <property type="molecule type" value="Genomic_DNA"/>
</dbReference>
<sequence>MAGLPTVSDVAALAGVSRQTVSNVLNSPDIVRPATRERVIGAIQELGYRPDASARRLRTRRSGTIGVRLEPVLDGISGTLLDRFLHAVTELAAQRGLRVLLYTAASPAEEIAELARLRDGADVDAIILTATYAGDERSRWLIENAVPFVAFGRPWGADDVNSPQHLWVDVDGAAGVRAATDQLLGEGLQRIAFLGWPSDQGTGDDRRTGWWASMTEHSDLDSDALEALSVTATIDINDARRATSELLAVHPDLQGIVCVSDSAALGAFMAATALGRADVAITGFDNTPVAAALGLSSVEQNMDEVAAGALELLLGPSGATVIPHDLTAGEAHRLIAPQLITRSPLHIEPGSATPTTLPSP</sequence>
<dbReference type="PANTHER" id="PTHR30146">
    <property type="entry name" value="LACI-RELATED TRANSCRIPTIONAL REPRESSOR"/>
    <property type="match status" value="1"/>
</dbReference>
<dbReference type="SUPFAM" id="SSF53822">
    <property type="entry name" value="Periplasmic binding protein-like I"/>
    <property type="match status" value="1"/>
</dbReference>
<dbReference type="AlphaFoldDB" id="A0A166I5V0"/>
<dbReference type="InterPro" id="IPR001761">
    <property type="entry name" value="Peripla_BP/Lac1_sug-bd_dom"/>
</dbReference>
<evidence type="ECO:0000313" key="5">
    <source>
        <dbReference type="EMBL" id="KZX21681.1"/>
    </source>
</evidence>
<organism evidence="5 7">
    <name type="scientific">Rathayibacter tanaceti</name>
    <dbReference type="NCBI Taxonomy" id="1671680"/>
    <lineage>
        <taxon>Bacteria</taxon>
        <taxon>Bacillati</taxon>
        <taxon>Actinomycetota</taxon>
        <taxon>Actinomycetes</taxon>
        <taxon>Micrococcales</taxon>
        <taxon>Microbacteriaceae</taxon>
        <taxon>Rathayibacter</taxon>
    </lineage>
</organism>
<dbReference type="OrthoDB" id="3430936at2"/>
<dbReference type="GO" id="GO:0003700">
    <property type="term" value="F:DNA-binding transcription factor activity"/>
    <property type="evidence" value="ECO:0007669"/>
    <property type="project" value="TreeGrafter"/>
</dbReference>
<proteinExistence type="predicted"/>
<feature type="domain" description="HTH lacI-type" evidence="4">
    <location>
        <begin position="5"/>
        <end position="59"/>
    </location>
</feature>
<keyword evidence="1" id="KW-0805">Transcription regulation</keyword>
<reference evidence="8" key="2">
    <citation type="submission" date="2019-12" db="EMBL/GenBank/DDBJ databases">
        <title>Complete and draft genome sequences of new strains and members of some known species of the genus Rathayibacter isolated from plants.</title>
        <authorList>
            <person name="Tarlachkov S.V."/>
            <person name="Starodumova I.P."/>
            <person name="Dorofeeva L.V."/>
            <person name="Prisyazhnaya N.V."/>
            <person name="Leyn S."/>
            <person name="Zlamal J."/>
            <person name="Elan M."/>
            <person name="Osterman A.L."/>
            <person name="Nadler S."/>
            <person name="Subbotin S.A."/>
            <person name="Evtushenko L.I."/>
        </authorList>
    </citation>
    <scope>NUCLEOTIDE SEQUENCE [LARGE SCALE GENOMIC DNA]</scope>
    <source>
        <strain evidence="8">VKM Ac-2761</strain>
    </source>
</reference>
<dbReference type="Proteomes" id="UP000076717">
    <property type="component" value="Unassembled WGS sequence"/>
</dbReference>
<dbReference type="PATRIC" id="fig|1671680.3.peg.1229"/>
<dbReference type="KEGG" id="rte:GSU10_02550"/>
<evidence type="ECO:0000313" key="7">
    <source>
        <dbReference type="Proteomes" id="UP000076717"/>
    </source>
</evidence>
<dbReference type="Pfam" id="PF00356">
    <property type="entry name" value="LacI"/>
    <property type="match status" value="1"/>
</dbReference>
<keyword evidence="3" id="KW-0804">Transcription</keyword>